<dbReference type="PANTHER" id="PTHR30612">
    <property type="entry name" value="SECA INNER MEMBRANE COMPONENT OF SEC PROTEIN SECRETION SYSTEM"/>
    <property type="match status" value="1"/>
</dbReference>
<organism evidence="6 7">
    <name type="scientific">Artemisia annua</name>
    <name type="common">Sweet wormwood</name>
    <dbReference type="NCBI Taxonomy" id="35608"/>
    <lineage>
        <taxon>Eukaryota</taxon>
        <taxon>Viridiplantae</taxon>
        <taxon>Streptophyta</taxon>
        <taxon>Embryophyta</taxon>
        <taxon>Tracheophyta</taxon>
        <taxon>Spermatophyta</taxon>
        <taxon>Magnoliopsida</taxon>
        <taxon>eudicotyledons</taxon>
        <taxon>Gunneridae</taxon>
        <taxon>Pentapetalae</taxon>
        <taxon>asterids</taxon>
        <taxon>campanulids</taxon>
        <taxon>Asterales</taxon>
        <taxon>Asteraceae</taxon>
        <taxon>Asteroideae</taxon>
        <taxon>Anthemideae</taxon>
        <taxon>Artemisiinae</taxon>
        <taxon>Artemisia</taxon>
    </lineage>
</organism>
<gene>
    <name evidence="6" type="ORF">CTI12_AA097750</name>
</gene>
<dbReference type="Proteomes" id="UP000245207">
    <property type="component" value="Unassembled WGS sequence"/>
</dbReference>
<evidence type="ECO:0000313" key="7">
    <source>
        <dbReference type="Proteomes" id="UP000245207"/>
    </source>
</evidence>
<evidence type="ECO:0000256" key="2">
    <source>
        <dbReference type="ARBA" id="ARBA00022927"/>
    </source>
</evidence>
<dbReference type="InterPro" id="IPR000185">
    <property type="entry name" value="SecA"/>
</dbReference>
<dbReference type="GO" id="GO:0006886">
    <property type="term" value="P:intracellular protein transport"/>
    <property type="evidence" value="ECO:0007669"/>
    <property type="project" value="InterPro"/>
</dbReference>
<dbReference type="GO" id="GO:0005524">
    <property type="term" value="F:ATP binding"/>
    <property type="evidence" value="ECO:0007669"/>
    <property type="project" value="InterPro"/>
</dbReference>
<dbReference type="PANTHER" id="PTHR30612:SF11">
    <property type="entry name" value="PROTEIN TRANSLOCASE SUBUNIT SECA2, CHLOROPLASTIC"/>
    <property type="match status" value="1"/>
</dbReference>
<dbReference type="EMBL" id="PKPP01000651">
    <property type="protein sequence ID" value="PWA90166.1"/>
    <property type="molecule type" value="Genomic_DNA"/>
</dbReference>
<keyword evidence="7" id="KW-1185">Reference proteome</keyword>
<evidence type="ECO:0000256" key="3">
    <source>
        <dbReference type="ARBA" id="ARBA00023010"/>
    </source>
</evidence>
<accession>A0A2U1PWQ9</accession>
<dbReference type="InterPro" id="IPR011115">
    <property type="entry name" value="SecA_DEAD"/>
</dbReference>
<dbReference type="STRING" id="35608.A0A2U1PWQ9"/>
<dbReference type="PROSITE" id="PS51196">
    <property type="entry name" value="SECA_MOTOR_DEAD"/>
    <property type="match status" value="1"/>
</dbReference>
<evidence type="ECO:0000256" key="4">
    <source>
        <dbReference type="ARBA" id="ARBA00034043"/>
    </source>
</evidence>
<evidence type="ECO:0000259" key="5">
    <source>
        <dbReference type="PROSITE" id="PS51196"/>
    </source>
</evidence>
<dbReference type="EC" id="7.4.2.4" evidence="1"/>
<dbReference type="InterPro" id="IPR014018">
    <property type="entry name" value="SecA_motor_DEAD"/>
</dbReference>
<dbReference type="GO" id="GO:0006605">
    <property type="term" value="P:protein targeting"/>
    <property type="evidence" value="ECO:0007669"/>
    <property type="project" value="InterPro"/>
</dbReference>
<dbReference type="SUPFAM" id="SSF52540">
    <property type="entry name" value="P-loop containing nucleoside triphosphate hydrolases"/>
    <property type="match status" value="1"/>
</dbReference>
<dbReference type="InterPro" id="IPR027417">
    <property type="entry name" value="P-loop_NTPase"/>
</dbReference>
<proteinExistence type="predicted"/>
<dbReference type="SMART" id="SM00957">
    <property type="entry name" value="SecA_DEAD"/>
    <property type="match status" value="1"/>
</dbReference>
<dbReference type="GO" id="GO:0016464">
    <property type="term" value="F:chloroplast protein-transporting ATPase activity"/>
    <property type="evidence" value="ECO:0007669"/>
    <property type="project" value="UniProtKB-EC"/>
</dbReference>
<keyword evidence="3" id="KW-0811">Translocation</keyword>
<dbReference type="AlphaFoldDB" id="A0A2U1PWQ9"/>
<dbReference type="GO" id="GO:0016020">
    <property type="term" value="C:membrane"/>
    <property type="evidence" value="ECO:0007669"/>
    <property type="project" value="InterPro"/>
</dbReference>
<protein>
    <recommendedName>
        <fullName evidence="1">chloroplast protein-transporting ATPase</fullName>
        <ecNumber evidence="1">7.4.2.4</ecNumber>
    </recommendedName>
</protein>
<dbReference type="OrthoDB" id="27934at2759"/>
<comment type="catalytic activity">
    <reaction evidence="4">
        <text>ATP + H2O + chloroplast-proteinSide 1 = ADP + phosphate + chloroplast-proteinSide 2.</text>
        <dbReference type="EC" id="7.4.2.4"/>
    </reaction>
</comment>
<feature type="domain" description="SecA family profile" evidence="5">
    <location>
        <begin position="1"/>
        <end position="164"/>
    </location>
</feature>
<reference evidence="6 7" key="1">
    <citation type="journal article" date="2018" name="Mol. Plant">
        <title>The genome of Artemisia annua provides insight into the evolution of Asteraceae family and artemisinin biosynthesis.</title>
        <authorList>
            <person name="Shen Q."/>
            <person name="Zhang L."/>
            <person name="Liao Z."/>
            <person name="Wang S."/>
            <person name="Yan T."/>
            <person name="Shi P."/>
            <person name="Liu M."/>
            <person name="Fu X."/>
            <person name="Pan Q."/>
            <person name="Wang Y."/>
            <person name="Lv Z."/>
            <person name="Lu X."/>
            <person name="Zhang F."/>
            <person name="Jiang W."/>
            <person name="Ma Y."/>
            <person name="Chen M."/>
            <person name="Hao X."/>
            <person name="Li L."/>
            <person name="Tang Y."/>
            <person name="Lv G."/>
            <person name="Zhou Y."/>
            <person name="Sun X."/>
            <person name="Brodelius P.E."/>
            <person name="Rose J.K.C."/>
            <person name="Tang K."/>
        </authorList>
    </citation>
    <scope>NUCLEOTIDE SEQUENCE [LARGE SCALE GENOMIC DNA]</scope>
    <source>
        <strain evidence="7">cv. Huhao1</strain>
        <tissue evidence="6">Leaf</tissue>
    </source>
</reference>
<dbReference type="Gene3D" id="3.40.50.300">
    <property type="entry name" value="P-loop containing nucleotide triphosphate hydrolases"/>
    <property type="match status" value="1"/>
</dbReference>
<dbReference type="GO" id="GO:0017038">
    <property type="term" value="P:protein import"/>
    <property type="evidence" value="ECO:0007669"/>
    <property type="project" value="InterPro"/>
</dbReference>
<comment type="caution">
    <text evidence="6">The sequence shown here is derived from an EMBL/GenBank/DDBJ whole genome shotgun (WGS) entry which is preliminary data.</text>
</comment>
<evidence type="ECO:0000256" key="1">
    <source>
        <dbReference type="ARBA" id="ARBA00012047"/>
    </source>
</evidence>
<sequence>MSARYCEHTHPRINTPVQQNLTTWVSGRTSVGDKYTSRSDDETRDWLLGYVNDYLAQRAAEWMGRVRHFLGLSVALIQELGFDYPRDNLAGSSGQLVMRWIFITPKPFHFAIVDEVDSVLIDEVDPALIDEGRNPLLISGEVNDTRDMNISMDCSVSLLTTFVI</sequence>
<keyword evidence="2" id="KW-0813">Transport</keyword>
<evidence type="ECO:0000313" key="6">
    <source>
        <dbReference type="EMBL" id="PWA90166.1"/>
    </source>
</evidence>
<dbReference type="GO" id="GO:0009941">
    <property type="term" value="C:chloroplast envelope"/>
    <property type="evidence" value="ECO:0007669"/>
    <property type="project" value="TreeGrafter"/>
</dbReference>
<keyword evidence="2" id="KW-0653">Protein transport</keyword>
<dbReference type="Pfam" id="PF07517">
    <property type="entry name" value="SecA_DEAD"/>
    <property type="match status" value="1"/>
</dbReference>
<name>A0A2U1PWQ9_ARTAN</name>